<keyword evidence="1" id="KW-0812">Transmembrane</keyword>
<sequence length="160" mass="16339">MGKRGTHLTHLTFAAAVLLVVGAPVAVWGLMGQQNAQGLPSSELDYAFQPPDMSDGTAAVLGGVALVLAVAGAALLVLASLRGAFDHRWWGVLAPLTVAGVLAGVGWRLLTAGVIGANIGAGFVIMLGAPLVAGLLLWALARALWLAWERVGRRDSASAV</sequence>
<feature type="transmembrane region" description="Helical" evidence="1">
    <location>
        <begin position="56"/>
        <end position="78"/>
    </location>
</feature>
<dbReference type="KEGG" id="sact:DMT42_17035"/>
<keyword evidence="1" id="KW-0472">Membrane</keyword>
<dbReference type="Proteomes" id="UP000247634">
    <property type="component" value="Chromosome"/>
</dbReference>
<keyword evidence="3" id="KW-1185">Reference proteome</keyword>
<name>A0A2U9P2D9_STRAS</name>
<accession>A0A2U9P2D9</accession>
<protein>
    <submittedName>
        <fullName evidence="2">Uncharacterized protein</fullName>
    </submittedName>
</protein>
<evidence type="ECO:0000313" key="3">
    <source>
        <dbReference type="Proteomes" id="UP000247634"/>
    </source>
</evidence>
<reference evidence="2 3" key="1">
    <citation type="submission" date="2018-06" db="EMBL/GenBank/DDBJ databases">
        <title>The complete genome sequence of a nosiheptide producer Streptomyces actuosus ATCC 25421: deducing the ability of producing a new class III lantibiotics.</title>
        <authorList>
            <person name="Liu W."/>
            <person name="Sun F."/>
            <person name="Hu Y."/>
        </authorList>
    </citation>
    <scope>NUCLEOTIDE SEQUENCE [LARGE SCALE GENOMIC DNA]</scope>
    <source>
        <strain evidence="2 3">ATCC 25421</strain>
    </source>
</reference>
<dbReference type="RefSeq" id="WP_110628761.1">
    <property type="nucleotide sequence ID" value="NZ_CP029788.1"/>
</dbReference>
<evidence type="ECO:0000313" key="2">
    <source>
        <dbReference type="EMBL" id="AWT43849.1"/>
    </source>
</evidence>
<organism evidence="2 3">
    <name type="scientific">Streptomyces actuosus</name>
    <dbReference type="NCBI Taxonomy" id="1885"/>
    <lineage>
        <taxon>Bacteria</taxon>
        <taxon>Bacillati</taxon>
        <taxon>Actinomycetota</taxon>
        <taxon>Actinomycetes</taxon>
        <taxon>Kitasatosporales</taxon>
        <taxon>Streptomycetaceae</taxon>
        <taxon>Streptomyces</taxon>
    </lineage>
</organism>
<proteinExistence type="predicted"/>
<dbReference type="EMBL" id="CP029788">
    <property type="protein sequence ID" value="AWT43849.1"/>
    <property type="molecule type" value="Genomic_DNA"/>
</dbReference>
<keyword evidence="1" id="KW-1133">Transmembrane helix</keyword>
<dbReference type="AlphaFoldDB" id="A0A2U9P2D9"/>
<dbReference type="OrthoDB" id="3217462at2"/>
<feature type="transmembrane region" description="Helical" evidence="1">
    <location>
        <begin position="90"/>
        <end position="110"/>
    </location>
</feature>
<evidence type="ECO:0000256" key="1">
    <source>
        <dbReference type="SAM" id="Phobius"/>
    </source>
</evidence>
<feature type="transmembrane region" description="Helical" evidence="1">
    <location>
        <begin position="122"/>
        <end position="145"/>
    </location>
</feature>
<gene>
    <name evidence="2" type="ORF">DMT42_17035</name>
</gene>